<accession>A0A6V7V3P0</accession>
<dbReference type="EMBL" id="CAJEWN010000154">
    <property type="protein sequence ID" value="CAD2169525.1"/>
    <property type="molecule type" value="Genomic_DNA"/>
</dbReference>
<name>A0A6V7V3P0_MELEN</name>
<dbReference type="OrthoDB" id="5787727at2759"/>
<reference evidence="4 5" key="1">
    <citation type="submission" date="2020-08" db="EMBL/GenBank/DDBJ databases">
        <authorList>
            <person name="Koutsovoulos G."/>
            <person name="Danchin GJ E."/>
        </authorList>
    </citation>
    <scope>NUCLEOTIDE SEQUENCE [LARGE SCALE GENOMIC DNA]</scope>
</reference>
<feature type="chain" id="PRO_5027594192" description="ShKT domain-containing protein" evidence="2">
    <location>
        <begin position="23"/>
        <end position="359"/>
    </location>
</feature>
<evidence type="ECO:0000256" key="2">
    <source>
        <dbReference type="SAM" id="SignalP"/>
    </source>
</evidence>
<proteinExistence type="predicted"/>
<dbReference type="InterPro" id="IPR003582">
    <property type="entry name" value="ShKT_dom"/>
</dbReference>
<dbReference type="Proteomes" id="UP000580250">
    <property type="component" value="Unassembled WGS sequence"/>
</dbReference>
<evidence type="ECO:0000259" key="3">
    <source>
        <dbReference type="SMART" id="SM00254"/>
    </source>
</evidence>
<dbReference type="SMART" id="SM00254">
    <property type="entry name" value="ShKT"/>
    <property type="match status" value="3"/>
</dbReference>
<feature type="signal peptide" evidence="2">
    <location>
        <begin position="1"/>
        <end position="22"/>
    </location>
</feature>
<dbReference type="Pfam" id="PF01549">
    <property type="entry name" value="ShK"/>
    <property type="match status" value="2"/>
</dbReference>
<organism evidence="4 5">
    <name type="scientific">Meloidogyne enterolobii</name>
    <name type="common">Root-knot nematode worm</name>
    <name type="synonym">Meloidogyne mayaguensis</name>
    <dbReference type="NCBI Taxonomy" id="390850"/>
    <lineage>
        <taxon>Eukaryota</taxon>
        <taxon>Metazoa</taxon>
        <taxon>Ecdysozoa</taxon>
        <taxon>Nematoda</taxon>
        <taxon>Chromadorea</taxon>
        <taxon>Rhabditida</taxon>
        <taxon>Tylenchina</taxon>
        <taxon>Tylenchomorpha</taxon>
        <taxon>Tylenchoidea</taxon>
        <taxon>Meloidogynidae</taxon>
        <taxon>Meloidogyninae</taxon>
        <taxon>Meloidogyne</taxon>
    </lineage>
</organism>
<evidence type="ECO:0000313" key="5">
    <source>
        <dbReference type="Proteomes" id="UP000580250"/>
    </source>
</evidence>
<comment type="caution">
    <text evidence="4">The sequence shown here is derived from an EMBL/GenBank/DDBJ whole genome shotgun (WGS) entry which is preliminary data.</text>
</comment>
<evidence type="ECO:0000313" key="4">
    <source>
        <dbReference type="EMBL" id="CAD2169525.1"/>
    </source>
</evidence>
<feature type="region of interest" description="Disordered" evidence="1">
    <location>
        <begin position="79"/>
        <end position="104"/>
    </location>
</feature>
<sequence length="359" mass="43040">MKLNFNKIFLLFLIKLLLQVKAIEYKLREAKPHKHRCAYQYKNENNEEEGKWILKPSATACPNELDIVWPEEQTNNLLLIGESTHDNKQNKKGRKRKREEETQQQQQTLCQIIFGKKDGEEQRLRSEACDNEWIQPLARKCRKECGTCCELPEFQCEDKAHSENHRDKYQLKQQSFSCYTIKNIQNKCQKTSVWYPTLSEHCQSTCGLCELERKKEENRRREESWDDNDVSIEKKRKNKMKIPRSKECRNRRGNTYCLKKVLTKGNACRNKPWILDRCQEACGVCLPWEYQCRNKENYNRRCKRWNHNDFCLKTKFSLAIKLHYCAEECELCDREDDIEEEDYEGDEDVVERGKQKWLV</sequence>
<evidence type="ECO:0000256" key="1">
    <source>
        <dbReference type="SAM" id="MobiDB-lite"/>
    </source>
</evidence>
<dbReference type="AlphaFoldDB" id="A0A6V7V3P0"/>
<feature type="domain" description="ShKT" evidence="3">
    <location>
        <begin position="291"/>
        <end position="333"/>
    </location>
</feature>
<protein>
    <recommendedName>
        <fullName evidence="3">ShKT domain-containing protein</fullName>
    </recommendedName>
</protein>
<feature type="domain" description="ShKT" evidence="3">
    <location>
        <begin position="155"/>
        <end position="210"/>
    </location>
</feature>
<keyword evidence="2" id="KW-0732">Signal</keyword>
<dbReference type="PANTHER" id="PTHR21724:SF109">
    <property type="entry name" value="SHKT DOMAIN-CONTAINING PROTEIN"/>
    <property type="match status" value="1"/>
</dbReference>
<dbReference type="PANTHER" id="PTHR21724">
    <property type="entry name" value="SHKT DOMAIN-CONTAINING PROTEIN"/>
    <property type="match status" value="1"/>
</dbReference>
<gene>
    <name evidence="4" type="ORF">MENT_LOCUS20861</name>
</gene>
<feature type="domain" description="ShKT" evidence="3">
    <location>
        <begin position="247"/>
        <end position="286"/>
    </location>
</feature>